<comment type="subunit">
    <text evidence="12">NDH-1 is composed of 14 different subunits. Subunits NuoA, H, J, K, L, M, N constitute the membrane sector of the complex.</text>
</comment>
<dbReference type="NCBIfam" id="NF004319">
    <property type="entry name" value="PRK05715.1-1"/>
    <property type="match status" value="1"/>
</dbReference>
<keyword evidence="5 12" id="KW-0812">Transmembrane</keyword>
<dbReference type="GO" id="GO:0005886">
    <property type="term" value="C:plasma membrane"/>
    <property type="evidence" value="ECO:0007669"/>
    <property type="project" value="UniProtKB-SubCell"/>
</dbReference>
<dbReference type="InterPro" id="IPR001133">
    <property type="entry name" value="NADH_UbQ_OxRdtase_chain4L/K"/>
</dbReference>
<comment type="function">
    <text evidence="1 12">NDH-1 shuttles electrons from NADH, via FMN and iron-sulfur (Fe-S) centers, to quinones in the respiratory chain. The immediate electron acceptor for the enzyme in this species is believed to be ubiquinone. Couples the redox reaction to proton translocation (for every two electrons transferred, four hydrogen ions are translocated across the cytoplasmic membrane), and thus conserves the redox energy in a proton gradient.</text>
</comment>
<dbReference type="HAMAP" id="MF_01456">
    <property type="entry name" value="NDH1_NuoK"/>
    <property type="match status" value="1"/>
</dbReference>
<evidence type="ECO:0000256" key="5">
    <source>
        <dbReference type="ARBA" id="ARBA00022692"/>
    </source>
</evidence>
<keyword evidence="6 12" id="KW-0874">Quinone</keyword>
<proteinExistence type="inferred from homology"/>
<organism evidence="13 14">
    <name type="scientific">Marinobacterium nitratireducens</name>
    <dbReference type="NCBI Taxonomy" id="518897"/>
    <lineage>
        <taxon>Bacteria</taxon>
        <taxon>Pseudomonadati</taxon>
        <taxon>Pseudomonadota</taxon>
        <taxon>Gammaproteobacteria</taxon>
        <taxon>Oceanospirillales</taxon>
        <taxon>Oceanospirillaceae</taxon>
        <taxon>Marinobacterium</taxon>
    </lineage>
</organism>
<comment type="caution">
    <text evidence="13">The sequence shown here is derived from an EMBL/GenBank/DDBJ whole genome shotgun (WGS) entry which is preliminary data.</text>
</comment>
<keyword evidence="8 12" id="KW-1133">Transmembrane helix</keyword>
<keyword evidence="12" id="KW-1003">Cell membrane</keyword>
<evidence type="ECO:0000256" key="3">
    <source>
        <dbReference type="ARBA" id="ARBA00010519"/>
    </source>
</evidence>
<keyword evidence="7 12" id="KW-1278">Translocase</keyword>
<feature type="transmembrane region" description="Helical" evidence="12">
    <location>
        <begin position="33"/>
        <end position="56"/>
    </location>
</feature>
<comment type="subcellular location">
    <subcellularLocation>
        <location evidence="12">Cell membrane</location>
        <topology evidence="12">Multi-pass membrane protein</topology>
    </subcellularLocation>
    <subcellularLocation>
        <location evidence="2">Membrane</location>
        <topology evidence="2">Multi-pass membrane protein</topology>
    </subcellularLocation>
</comment>
<feature type="transmembrane region" description="Helical" evidence="12">
    <location>
        <begin position="6"/>
        <end position="26"/>
    </location>
</feature>
<dbReference type="InterPro" id="IPR039428">
    <property type="entry name" value="NUOK/Mnh_C1-like"/>
</dbReference>
<comment type="similarity">
    <text evidence="3 12">Belongs to the complex I subunit 4L family.</text>
</comment>
<accession>A0A917Z8U4</accession>
<keyword evidence="14" id="KW-1185">Reference proteome</keyword>
<name>A0A917Z8U4_9GAMM</name>
<keyword evidence="11 12" id="KW-0472">Membrane</keyword>
<evidence type="ECO:0000313" key="13">
    <source>
        <dbReference type="EMBL" id="GGO78171.1"/>
    </source>
</evidence>
<evidence type="ECO:0000256" key="9">
    <source>
        <dbReference type="ARBA" id="ARBA00023027"/>
    </source>
</evidence>
<dbReference type="EMBL" id="BMLT01000002">
    <property type="protein sequence ID" value="GGO78171.1"/>
    <property type="molecule type" value="Genomic_DNA"/>
</dbReference>
<dbReference type="Gene3D" id="1.10.287.3510">
    <property type="match status" value="1"/>
</dbReference>
<keyword evidence="9 12" id="KW-0520">NAD</keyword>
<evidence type="ECO:0000256" key="8">
    <source>
        <dbReference type="ARBA" id="ARBA00022989"/>
    </source>
</evidence>
<dbReference type="PANTHER" id="PTHR11434">
    <property type="entry name" value="NADH-UBIQUINONE OXIDOREDUCTASE SUBUNIT ND4L"/>
    <property type="match status" value="1"/>
</dbReference>
<evidence type="ECO:0000256" key="2">
    <source>
        <dbReference type="ARBA" id="ARBA00004141"/>
    </source>
</evidence>
<dbReference type="AlphaFoldDB" id="A0A917Z8U4"/>
<dbReference type="EC" id="7.1.1.-" evidence="12"/>
<evidence type="ECO:0000256" key="6">
    <source>
        <dbReference type="ARBA" id="ARBA00022719"/>
    </source>
</evidence>
<dbReference type="GO" id="GO:0042773">
    <property type="term" value="P:ATP synthesis coupled electron transport"/>
    <property type="evidence" value="ECO:0007669"/>
    <property type="project" value="InterPro"/>
</dbReference>
<dbReference type="Pfam" id="PF00420">
    <property type="entry name" value="Oxidored_q2"/>
    <property type="match status" value="1"/>
</dbReference>
<dbReference type="NCBIfam" id="NF004320">
    <property type="entry name" value="PRK05715.1-2"/>
    <property type="match status" value="1"/>
</dbReference>
<reference evidence="13 14" key="1">
    <citation type="journal article" date="2014" name="Int. J. Syst. Evol. Microbiol.">
        <title>Complete genome sequence of Corynebacterium casei LMG S-19264T (=DSM 44701T), isolated from a smear-ripened cheese.</title>
        <authorList>
            <consortium name="US DOE Joint Genome Institute (JGI-PGF)"/>
            <person name="Walter F."/>
            <person name="Albersmeier A."/>
            <person name="Kalinowski J."/>
            <person name="Ruckert C."/>
        </authorList>
    </citation>
    <scope>NUCLEOTIDE SEQUENCE [LARGE SCALE GENOMIC DNA]</scope>
    <source>
        <strain evidence="13 14">CGMCC 1.7286</strain>
    </source>
</reference>
<evidence type="ECO:0000256" key="11">
    <source>
        <dbReference type="ARBA" id="ARBA00023136"/>
    </source>
</evidence>
<gene>
    <name evidence="12 13" type="primary">nuoK</name>
    <name evidence="13" type="ORF">GCM10011348_09450</name>
</gene>
<feature type="transmembrane region" description="Helical" evidence="12">
    <location>
        <begin position="62"/>
        <end position="86"/>
    </location>
</feature>
<dbReference type="PANTHER" id="PTHR11434:SF16">
    <property type="entry name" value="NADH-UBIQUINONE OXIDOREDUCTASE CHAIN 4L"/>
    <property type="match status" value="1"/>
</dbReference>
<evidence type="ECO:0000256" key="4">
    <source>
        <dbReference type="ARBA" id="ARBA00022448"/>
    </source>
</evidence>
<keyword evidence="4 12" id="KW-0813">Transport</keyword>
<evidence type="ECO:0000256" key="1">
    <source>
        <dbReference type="ARBA" id="ARBA00002378"/>
    </source>
</evidence>
<evidence type="ECO:0000256" key="12">
    <source>
        <dbReference type="HAMAP-Rule" id="MF_01456"/>
    </source>
</evidence>
<dbReference type="Proteomes" id="UP000599578">
    <property type="component" value="Unassembled WGS sequence"/>
</dbReference>
<protein>
    <recommendedName>
        <fullName evidence="12">NADH-quinone oxidoreductase subunit K</fullName>
        <ecNumber evidence="12">7.1.1.-</ecNumber>
    </recommendedName>
    <alternativeName>
        <fullName evidence="12">NADH dehydrogenase I subunit K</fullName>
    </alternativeName>
    <alternativeName>
        <fullName evidence="12">NDH-1 subunit K</fullName>
    </alternativeName>
</protein>
<comment type="catalytic activity">
    <reaction evidence="12">
        <text>a quinone + NADH + 5 H(+)(in) = a quinol + NAD(+) + 4 H(+)(out)</text>
        <dbReference type="Rhea" id="RHEA:57888"/>
        <dbReference type="ChEBI" id="CHEBI:15378"/>
        <dbReference type="ChEBI" id="CHEBI:24646"/>
        <dbReference type="ChEBI" id="CHEBI:57540"/>
        <dbReference type="ChEBI" id="CHEBI:57945"/>
        <dbReference type="ChEBI" id="CHEBI:132124"/>
    </reaction>
</comment>
<dbReference type="FunFam" id="1.10.287.3510:FF:000001">
    <property type="entry name" value="NADH-quinone oxidoreductase subunit K"/>
    <property type="match status" value="1"/>
</dbReference>
<keyword evidence="10 12" id="KW-0830">Ubiquinone</keyword>
<evidence type="ECO:0000256" key="7">
    <source>
        <dbReference type="ARBA" id="ARBA00022967"/>
    </source>
</evidence>
<dbReference type="GO" id="GO:0048038">
    <property type="term" value="F:quinone binding"/>
    <property type="evidence" value="ECO:0007669"/>
    <property type="project" value="UniProtKB-KW"/>
</dbReference>
<evidence type="ECO:0000256" key="10">
    <source>
        <dbReference type="ARBA" id="ARBA00023075"/>
    </source>
</evidence>
<dbReference type="GO" id="GO:0030964">
    <property type="term" value="C:NADH dehydrogenase complex"/>
    <property type="evidence" value="ECO:0007669"/>
    <property type="project" value="TreeGrafter"/>
</dbReference>
<dbReference type="RefSeq" id="WP_188858865.1">
    <property type="nucleotide sequence ID" value="NZ_BMLT01000002.1"/>
</dbReference>
<dbReference type="GO" id="GO:0050136">
    <property type="term" value="F:NADH dehydrogenase (quinone) (non-electrogenic) activity"/>
    <property type="evidence" value="ECO:0007669"/>
    <property type="project" value="UniProtKB-UniRule"/>
</dbReference>
<sequence length="102" mass="11100">MTELPVEHGLLFAAALFCIGLVGVLIRRNLIFILMSLELMLNATAFVFVLGGALHGNADGQVMFLMILTLAAAEIAVALALVVHLYRRYRSLDADRLEAMKG</sequence>
<evidence type="ECO:0000313" key="14">
    <source>
        <dbReference type="Proteomes" id="UP000599578"/>
    </source>
</evidence>